<gene>
    <name evidence="1" type="ORF">HanXRQr2_Chr08g0355841</name>
</gene>
<proteinExistence type="predicted"/>
<dbReference type="EMBL" id="MNCJ02000323">
    <property type="protein sequence ID" value="KAF5796782.1"/>
    <property type="molecule type" value="Genomic_DNA"/>
</dbReference>
<evidence type="ECO:0000313" key="2">
    <source>
        <dbReference type="Proteomes" id="UP000215914"/>
    </source>
</evidence>
<dbReference type="Gramene" id="mRNA:HanXRQr2_Chr08g0355841">
    <property type="protein sequence ID" value="CDS:HanXRQr2_Chr08g0355841.1"/>
    <property type="gene ID" value="HanXRQr2_Chr08g0355841"/>
</dbReference>
<dbReference type="AlphaFoldDB" id="A0A9K3IHV6"/>
<protein>
    <submittedName>
        <fullName evidence="1">Uncharacterized protein</fullName>
    </submittedName>
</protein>
<name>A0A9K3IHV6_HELAN</name>
<organism evidence="1 2">
    <name type="scientific">Helianthus annuus</name>
    <name type="common">Common sunflower</name>
    <dbReference type="NCBI Taxonomy" id="4232"/>
    <lineage>
        <taxon>Eukaryota</taxon>
        <taxon>Viridiplantae</taxon>
        <taxon>Streptophyta</taxon>
        <taxon>Embryophyta</taxon>
        <taxon>Tracheophyta</taxon>
        <taxon>Spermatophyta</taxon>
        <taxon>Magnoliopsida</taxon>
        <taxon>eudicotyledons</taxon>
        <taxon>Gunneridae</taxon>
        <taxon>Pentapetalae</taxon>
        <taxon>asterids</taxon>
        <taxon>campanulids</taxon>
        <taxon>Asterales</taxon>
        <taxon>Asteraceae</taxon>
        <taxon>Asteroideae</taxon>
        <taxon>Heliantheae alliance</taxon>
        <taxon>Heliantheae</taxon>
        <taxon>Helianthus</taxon>
    </lineage>
</organism>
<accession>A0A9K3IHV6</accession>
<dbReference type="Proteomes" id="UP000215914">
    <property type="component" value="Unassembled WGS sequence"/>
</dbReference>
<sequence>MKNVHWKIKFPSYDRFVPFFLFFFKLQAYLLAGISLCSSLIFNFYLAMFLITMRSLIIYYLK</sequence>
<reference evidence="1" key="2">
    <citation type="submission" date="2020-06" db="EMBL/GenBank/DDBJ databases">
        <title>Helianthus annuus Genome sequencing and assembly Release 2.</title>
        <authorList>
            <person name="Gouzy J."/>
            <person name="Langlade N."/>
            <person name="Munos S."/>
        </authorList>
    </citation>
    <scope>NUCLEOTIDE SEQUENCE</scope>
    <source>
        <tissue evidence="1">Leaves</tissue>
    </source>
</reference>
<reference evidence="1" key="1">
    <citation type="journal article" date="2017" name="Nature">
        <title>The sunflower genome provides insights into oil metabolism, flowering and Asterid evolution.</title>
        <authorList>
            <person name="Badouin H."/>
            <person name="Gouzy J."/>
            <person name="Grassa C.J."/>
            <person name="Murat F."/>
            <person name="Staton S.E."/>
            <person name="Cottret L."/>
            <person name="Lelandais-Briere C."/>
            <person name="Owens G.L."/>
            <person name="Carrere S."/>
            <person name="Mayjonade B."/>
            <person name="Legrand L."/>
            <person name="Gill N."/>
            <person name="Kane N.C."/>
            <person name="Bowers J.E."/>
            <person name="Hubner S."/>
            <person name="Bellec A."/>
            <person name="Berard A."/>
            <person name="Berges H."/>
            <person name="Blanchet N."/>
            <person name="Boniface M.C."/>
            <person name="Brunel D."/>
            <person name="Catrice O."/>
            <person name="Chaidir N."/>
            <person name="Claudel C."/>
            <person name="Donnadieu C."/>
            <person name="Faraut T."/>
            <person name="Fievet G."/>
            <person name="Helmstetter N."/>
            <person name="King M."/>
            <person name="Knapp S.J."/>
            <person name="Lai Z."/>
            <person name="Le Paslier M.C."/>
            <person name="Lippi Y."/>
            <person name="Lorenzon L."/>
            <person name="Mandel J.R."/>
            <person name="Marage G."/>
            <person name="Marchand G."/>
            <person name="Marquand E."/>
            <person name="Bret-Mestries E."/>
            <person name="Morien E."/>
            <person name="Nambeesan S."/>
            <person name="Nguyen T."/>
            <person name="Pegot-Espagnet P."/>
            <person name="Pouilly N."/>
            <person name="Raftis F."/>
            <person name="Sallet E."/>
            <person name="Schiex T."/>
            <person name="Thomas J."/>
            <person name="Vandecasteele C."/>
            <person name="Vares D."/>
            <person name="Vear F."/>
            <person name="Vautrin S."/>
            <person name="Crespi M."/>
            <person name="Mangin B."/>
            <person name="Burke J.M."/>
            <person name="Salse J."/>
            <person name="Munos S."/>
            <person name="Vincourt P."/>
            <person name="Rieseberg L.H."/>
            <person name="Langlade N.B."/>
        </authorList>
    </citation>
    <scope>NUCLEOTIDE SEQUENCE</scope>
    <source>
        <tissue evidence="1">Leaves</tissue>
    </source>
</reference>
<comment type="caution">
    <text evidence="1">The sequence shown here is derived from an EMBL/GenBank/DDBJ whole genome shotgun (WGS) entry which is preliminary data.</text>
</comment>
<evidence type="ECO:0000313" key="1">
    <source>
        <dbReference type="EMBL" id="KAF5796782.1"/>
    </source>
</evidence>
<keyword evidence="2" id="KW-1185">Reference proteome</keyword>